<dbReference type="InterPro" id="IPR029058">
    <property type="entry name" value="AB_hydrolase_fold"/>
</dbReference>
<evidence type="ECO:0000256" key="2">
    <source>
        <dbReference type="ARBA" id="ARBA00022487"/>
    </source>
</evidence>
<sequence length="548" mass="61625">MILLSIFFLHIIVIIHGKQNPRVTISDGIVEGKILKTKEGREFQAFQGIPFAEPPVGDLRFRSPVPKKPWSMVLDATKPHTVCPQIDTDVHKGVVDGEEDCLFLNVYKPMLHHESTDSLPVMVYFHGGGFNFGAGNSDYYGPQTLLDRDIILVVTNYRLGILGFFSTGDEVAPGNYGLKDQSLALKWVNKNIKYFNGDPEKVTIFGNSAGATCSQLHIVSPLSKGLFQKVISQSGTSLNHWVTMAEDESANNVMKLAKNLGCSTNTSSDIVNCLRVIDTETLVNQEKIFELWDGSPAVSPFRTTIESPSVHAFLSDTPENLLKSGNFQDVPVIAGLVRDEGLVKSAEYKLKSELFGKLMKDFDKNIVDSLNLKYVVNAYSVGSRLRKFYLGEEKNLTLEDAFSGLTKIFTDIYFTKAFDESVMMHLNVSTKPMFIYLFAHESGDSYSRLYGKPGEQLGVCHGDELMYLFPIATRLFPHRNETESDKRITQLMTSTWANFAKTGNPTPYTNDITKNKWEPVTSNDLKYYYIDSNVQEMRTDMFKERVEF</sequence>
<name>A0ABD2NUR8_9CUCU</name>
<evidence type="ECO:0000256" key="5">
    <source>
        <dbReference type="SAM" id="SignalP"/>
    </source>
</evidence>
<feature type="chain" id="PRO_5044762835" description="Carboxylesterase type B domain-containing protein" evidence="5">
    <location>
        <begin position="18"/>
        <end position="548"/>
    </location>
</feature>
<feature type="domain" description="Carboxylesterase type B" evidence="6">
    <location>
        <begin position="20"/>
        <end position="548"/>
    </location>
</feature>
<dbReference type="SUPFAM" id="SSF53474">
    <property type="entry name" value="alpha/beta-Hydrolases"/>
    <property type="match status" value="1"/>
</dbReference>
<dbReference type="Pfam" id="PF00135">
    <property type="entry name" value="COesterase"/>
    <property type="match status" value="1"/>
</dbReference>
<keyword evidence="2" id="KW-0719">Serine esterase</keyword>
<keyword evidence="5" id="KW-0732">Signal</keyword>
<evidence type="ECO:0000256" key="4">
    <source>
        <dbReference type="ARBA" id="ARBA00023180"/>
    </source>
</evidence>
<dbReference type="PANTHER" id="PTHR43142">
    <property type="entry name" value="CARBOXYLIC ESTER HYDROLASE"/>
    <property type="match status" value="1"/>
</dbReference>
<keyword evidence="4" id="KW-0325">Glycoprotein</keyword>
<evidence type="ECO:0000259" key="6">
    <source>
        <dbReference type="Pfam" id="PF00135"/>
    </source>
</evidence>
<dbReference type="PANTHER" id="PTHR43142:SF1">
    <property type="entry name" value="CARBOXYLIC ESTER HYDROLASE"/>
    <property type="match status" value="1"/>
</dbReference>
<proteinExistence type="inferred from homology"/>
<dbReference type="InterPro" id="IPR002018">
    <property type="entry name" value="CarbesteraseB"/>
</dbReference>
<comment type="similarity">
    <text evidence="1">Belongs to the type-B carboxylesterase/lipase family.</text>
</comment>
<evidence type="ECO:0000313" key="7">
    <source>
        <dbReference type="EMBL" id="KAL3282162.1"/>
    </source>
</evidence>
<evidence type="ECO:0000256" key="1">
    <source>
        <dbReference type="ARBA" id="ARBA00005964"/>
    </source>
</evidence>
<feature type="signal peptide" evidence="5">
    <location>
        <begin position="1"/>
        <end position="17"/>
    </location>
</feature>
<keyword evidence="8" id="KW-1185">Reference proteome</keyword>
<accession>A0ABD2NUR8</accession>
<dbReference type="GO" id="GO:0052689">
    <property type="term" value="F:carboxylic ester hydrolase activity"/>
    <property type="evidence" value="ECO:0007669"/>
    <property type="project" value="UniProtKB-KW"/>
</dbReference>
<dbReference type="EMBL" id="JABFTP020000144">
    <property type="protein sequence ID" value="KAL3282162.1"/>
    <property type="molecule type" value="Genomic_DNA"/>
</dbReference>
<dbReference type="Gene3D" id="3.40.50.1820">
    <property type="entry name" value="alpha/beta hydrolase"/>
    <property type="match status" value="1"/>
</dbReference>
<keyword evidence="3" id="KW-0378">Hydrolase</keyword>
<dbReference type="AlphaFoldDB" id="A0ABD2NUR8"/>
<evidence type="ECO:0000256" key="3">
    <source>
        <dbReference type="ARBA" id="ARBA00022801"/>
    </source>
</evidence>
<organism evidence="7 8">
    <name type="scientific">Cryptolaemus montrouzieri</name>
    <dbReference type="NCBI Taxonomy" id="559131"/>
    <lineage>
        <taxon>Eukaryota</taxon>
        <taxon>Metazoa</taxon>
        <taxon>Ecdysozoa</taxon>
        <taxon>Arthropoda</taxon>
        <taxon>Hexapoda</taxon>
        <taxon>Insecta</taxon>
        <taxon>Pterygota</taxon>
        <taxon>Neoptera</taxon>
        <taxon>Endopterygota</taxon>
        <taxon>Coleoptera</taxon>
        <taxon>Polyphaga</taxon>
        <taxon>Cucujiformia</taxon>
        <taxon>Coccinelloidea</taxon>
        <taxon>Coccinellidae</taxon>
        <taxon>Scymninae</taxon>
        <taxon>Scymnini</taxon>
        <taxon>Cryptolaemus</taxon>
    </lineage>
</organism>
<dbReference type="InterPro" id="IPR019819">
    <property type="entry name" value="Carboxylesterase_B_CS"/>
</dbReference>
<comment type="caution">
    <text evidence="7">The sequence shown here is derived from an EMBL/GenBank/DDBJ whole genome shotgun (WGS) entry which is preliminary data.</text>
</comment>
<dbReference type="PROSITE" id="PS00941">
    <property type="entry name" value="CARBOXYLESTERASE_B_2"/>
    <property type="match status" value="1"/>
</dbReference>
<evidence type="ECO:0000313" key="8">
    <source>
        <dbReference type="Proteomes" id="UP001516400"/>
    </source>
</evidence>
<protein>
    <recommendedName>
        <fullName evidence="6">Carboxylesterase type B domain-containing protein</fullName>
    </recommendedName>
</protein>
<gene>
    <name evidence="7" type="ORF">HHI36_005357</name>
</gene>
<reference evidence="7 8" key="1">
    <citation type="journal article" date="2021" name="BMC Biol.">
        <title>Horizontally acquired antibacterial genes associated with adaptive radiation of ladybird beetles.</title>
        <authorList>
            <person name="Li H.S."/>
            <person name="Tang X.F."/>
            <person name="Huang Y.H."/>
            <person name="Xu Z.Y."/>
            <person name="Chen M.L."/>
            <person name="Du X.Y."/>
            <person name="Qiu B.Y."/>
            <person name="Chen P.T."/>
            <person name="Zhang W."/>
            <person name="Slipinski A."/>
            <person name="Escalona H.E."/>
            <person name="Waterhouse R.M."/>
            <person name="Zwick A."/>
            <person name="Pang H."/>
        </authorList>
    </citation>
    <scope>NUCLEOTIDE SEQUENCE [LARGE SCALE GENOMIC DNA]</scope>
    <source>
        <strain evidence="7">SYSU2018</strain>
    </source>
</reference>
<dbReference type="Proteomes" id="UP001516400">
    <property type="component" value="Unassembled WGS sequence"/>
</dbReference>